<evidence type="ECO:0000313" key="2">
    <source>
        <dbReference type="Proteomes" id="UP000276133"/>
    </source>
</evidence>
<gene>
    <name evidence="1" type="ORF">BpHYR1_047561</name>
</gene>
<proteinExistence type="predicted"/>
<reference evidence="1 2" key="1">
    <citation type="journal article" date="2018" name="Sci. Rep.">
        <title>Genomic signatures of local adaptation to the degree of environmental predictability in rotifers.</title>
        <authorList>
            <person name="Franch-Gras L."/>
            <person name="Hahn C."/>
            <person name="Garcia-Roger E.M."/>
            <person name="Carmona M.J."/>
            <person name="Serra M."/>
            <person name="Gomez A."/>
        </authorList>
    </citation>
    <scope>NUCLEOTIDE SEQUENCE [LARGE SCALE GENOMIC DNA]</scope>
    <source>
        <strain evidence="1">HYR1</strain>
    </source>
</reference>
<dbReference type="Proteomes" id="UP000276133">
    <property type="component" value="Unassembled WGS sequence"/>
</dbReference>
<name>A0A3M7SRM8_BRAPC</name>
<evidence type="ECO:0000313" key="1">
    <source>
        <dbReference type="EMBL" id="RNA38453.1"/>
    </source>
</evidence>
<accession>A0A3M7SRM8</accession>
<dbReference type="EMBL" id="REGN01000870">
    <property type="protein sequence ID" value="RNA38453.1"/>
    <property type="molecule type" value="Genomic_DNA"/>
</dbReference>
<comment type="caution">
    <text evidence="1">The sequence shown here is derived from an EMBL/GenBank/DDBJ whole genome shotgun (WGS) entry which is preliminary data.</text>
</comment>
<keyword evidence="2" id="KW-1185">Reference proteome</keyword>
<dbReference type="AlphaFoldDB" id="A0A3M7SRM8"/>
<organism evidence="1 2">
    <name type="scientific">Brachionus plicatilis</name>
    <name type="common">Marine rotifer</name>
    <name type="synonym">Brachionus muelleri</name>
    <dbReference type="NCBI Taxonomy" id="10195"/>
    <lineage>
        <taxon>Eukaryota</taxon>
        <taxon>Metazoa</taxon>
        <taxon>Spiralia</taxon>
        <taxon>Gnathifera</taxon>
        <taxon>Rotifera</taxon>
        <taxon>Eurotatoria</taxon>
        <taxon>Monogononta</taxon>
        <taxon>Pseudotrocha</taxon>
        <taxon>Ploima</taxon>
        <taxon>Brachionidae</taxon>
        <taxon>Brachionus</taxon>
    </lineage>
</organism>
<protein>
    <submittedName>
        <fullName evidence="1">Uncharacterized protein</fullName>
    </submittedName>
</protein>
<sequence>MFFLVPFRYNQLSNRLHNKLKSALQVSLFFVGLMYNINEKYVLMTADNVISNELFDNSHYFTWIHFKLHIYLEGSDEIFSKLLSDYLII</sequence>